<dbReference type="HOGENOM" id="CLU_000960_28_0_9"/>
<dbReference type="AlphaFoldDB" id="W6T515"/>
<comment type="subcellular location">
    <subcellularLocation>
        <location evidence="1">Cell membrane</location>
        <topology evidence="1">Multi-pass membrane protein</topology>
    </subcellularLocation>
</comment>
<dbReference type="eggNOG" id="COG2814">
    <property type="taxonomic scope" value="Bacteria"/>
</dbReference>
<dbReference type="PROSITE" id="PS50850">
    <property type="entry name" value="MFS"/>
    <property type="match status" value="1"/>
</dbReference>
<feature type="transmembrane region" description="Helical" evidence="6">
    <location>
        <begin position="46"/>
        <end position="68"/>
    </location>
</feature>
<dbReference type="Proteomes" id="UP000019247">
    <property type="component" value="Unassembled WGS sequence"/>
</dbReference>
<organism evidence="8 9">
    <name type="scientific">Lactiplantibacillus fabifermentans T30PCM01</name>
    <dbReference type="NCBI Taxonomy" id="1400520"/>
    <lineage>
        <taxon>Bacteria</taxon>
        <taxon>Bacillati</taxon>
        <taxon>Bacillota</taxon>
        <taxon>Bacilli</taxon>
        <taxon>Lactobacillales</taxon>
        <taxon>Lactobacillaceae</taxon>
        <taxon>Lactiplantibacillus</taxon>
    </lineage>
</organism>
<feature type="transmembrane region" description="Helical" evidence="6">
    <location>
        <begin position="7"/>
        <end position="26"/>
    </location>
</feature>
<feature type="transmembrane region" description="Helical" evidence="6">
    <location>
        <begin position="223"/>
        <end position="244"/>
    </location>
</feature>
<keyword evidence="5 6" id="KW-0472">Membrane</keyword>
<comment type="caution">
    <text evidence="8">The sequence shown here is derived from an EMBL/GenBank/DDBJ whole genome shotgun (WGS) entry which is preliminary data.</text>
</comment>
<evidence type="ECO:0000256" key="1">
    <source>
        <dbReference type="ARBA" id="ARBA00004651"/>
    </source>
</evidence>
<feature type="transmembrane region" description="Helical" evidence="6">
    <location>
        <begin position="326"/>
        <end position="346"/>
    </location>
</feature>
<evidence type="ECO:0000256" key="5">
    <source>
        <dbReference type="ARBA" id="ARBA00023136"/>
    </source>
</evidence>
<keyword evidence="4 6" id="KW-1133">Transmembrane helix</keyword>
<proteinExistence type="predicted"/>
<evidence type="ECO:0000256" key="6">
    <source>
        <dbReference type="SAM" id="Phobius"/>
    </source>
</evidence>
<reference evidence="8 9" key="1">
    <citation type="journal article" date="2014" name="Genome Announc.">
        <title>Genome Sequence of Lactobacillus fabifermentans Strain T30PCM01, Isolated from Fermenting Grape Marc.</title>
        <authorList>
            <person name="Treu L."/>
            <person name="Vendramin V."/>
            <person name="Bovo B."/>
            <person name="Giacomini A."/>
            <person name="Corich V."/>
            <person name="Campanaro S."/>
        </authorList>
    </citation>
    <scope>NUCLEOTIDE SEQUENCE [LARGE SCALE GENOMIC DNA]</scope>
    <source>
        <strain evidence="8 9">T30PCM01</strain>
    </source>
</reference>
<evidence type="ECO:0000256" key="3">
    <source>
        <dbReference type="ARBA" id="ARBA00022692"/>
    </source>
</evidence>
<dbReference type="RefSeq" id="WP_051502077.1">
    <property type="nucleotide sequence ID" value="NZ_KK036523.1"/>
</dbReference>
<dbReference type="STRING" id="1400520.LFAB_14530"/>
<accession>W6T515</accession>
<dbReference type="PATRIC" id="fig|1400520.3.peg.2848"/>
<feature type="transmembrane region" description="Helical" evidence="6">
    <location>
        <begin position="392"/>
        <end position="415"/>
    </location>
</feature>
<keyword evidence="3 6" id="KW-0812">Transmembrane</keyword>
<dbReference type="InterPro" id="IPR011701">
    <property type="entry name" value="MFS"/>
</dbReference>
<feature type="transmembrane region" description="Helical" evidence="6">
    <location>
        <begin position="75"/>
        <end position="99"/>
    </location>
</feature>
<feature type="domain" description="Major facilitator superfamily (MFS) profile" evidence="7">
    <location>
        <begin position="7"/>
        <end position="457"/>
    </location>
</feature>
<feature type="transmembrane region" description="Helical" evidence="6">
    <location>
        <begin position="435"/>
        <end position="452"/>
    </location>
</feature>
<evidence type="ECO:0000259" key="7">
    <source>
        <dbReference type="PROSITE" id="PS50850"/>
    </source>
</evidence>
<dbReference type="PRINTS" id="PR01036">
    <property type="entry name" value="TCRTETB"/>
</dbReference>
<dbReference type="Gene3D" id="1.20.1720.10">
    <property type="entry name" value="Multidrug resistance protein D"/>
    <property type="match status" value="1"/>
</dbReference>
<keyword evidence="2" id="KW-0813">Transport</keyword>
<protein>
    <submittedName>
        <fullName evidence="8">Transporter</fullName>
    </submittedName>
</protein>
<dbReference type="EMBL" id="AWWK01000074">
    <property type="protein sequence ID" value="ETY73009.1"/>
    <property type="molecule type" value="Genomic_DNA"/>
</dbReference>
<gene>
    <name evidence="8" type="ORF">LFAB_14530</name>
</gene>
<feature type="transmembrane region" description="Helical" evidence="6">
    <location>
        <begin position="165"/>
        <end position="185"/>
    </location>
</feature>
<dbReference type="Pfam" id="PF07690">
    <property type="entry name" value="MFS_1"/>
    <property type="match status" value="1"/>
</dbReference>
<dbReference type="PANTHER" id="PTHR42718:SF9">
    <property type="entry name" value="MAJOR FACILITATOR SUPERFAMILY MULTIDRUG TRANSPORTER MFSC"/>
    <property type="match status" value="1"/>
</dbReference>
<feature type="transmembrane region" description="Helical" evidence="6">
    <location>
        <begin position="265"/>
        <end position="284"/>
    </location>
</feature>
<dbReference type="SUPFAM" id="SSF103473">
    <property type="entry name" value="MFS general substrate transporter"/>
    <property type="match status" value="1"/>
</dbReference>
<dbReference type="Gene3D" id="1.20.1250.20">
    <property type="entry name" value="MFS general substrate transporter like domains"/>
    <property type="match status" value="1"/>
</dbReference>
<dbReference type="InterPro" id="IPR036259">
    <property type="entry name" value="MFS_trans_sf"/>
</dbReference>
<name>W6T515_9LACO</name>
<dbReference type="InterPro" id="IPR020846">
    <property type="entry name" value="MFS_dom"/>
</dbReference>
<dbReference type="PANTHER" id="PTHR42718">
    <property type="entry name" value="MAJOR FACILITATOR SUPERFAMILY MULTIDRUG TRANSPORTER MFSC"/>
    <property type="match status" value="1"/>
</dbReference>
<sequence length="467" mass="50808">MKVLKQTVYSIVAAGLLSFMGILVETSMNVTFPTLMKAMAVNLETIQWITTGYLLVVTMMMIASAHLLKKYPAKNLFLFAIACFTIGTVIAACATNFPVLMMARVIQALSTGISTPLMFHIILTQIPREQTGTYNGMAAMIISLAPALGPTYGGLLTANFSWRQIFWWLLPLILIVFVIGLRNLTMSAADTHDRFDWWGFVIFSACLIAIDFAFNAAGKTGFMSWHFGGYLLIAVILVILLAAYNRHATNHLLDLNIFRNLVVDWHLLAYFLLQFINIGCSFILPNVAQLVLGQDAFVAGLILLPGALLGAFMAPVAGRLLDKVGAYRPILSGVTAMLLGCLAFVISHSVLTVGLICVYFILMRVGFAFAFGNTITNASKQVKMSQKADINVAFNMSQQYAGSLGTGVLAAIIGAYQLQPGKTAVTTAAGAAVDYWLLAILTVVALLSIWNSRRISKKVGMRDDGRF</sequence>
<feature type="transmembrane region" description="Helical" evidence="6">
    <location>
        <begin position="135"/>
        <end position="153"/>
    </location>
</feature>
<evidence type="ECO:0000256" key="2">
    <source>
        <dbReference type="ARBA" id="ARBA00022448"/>
    </source>
</evidence>
<feature type="transmembrane region" description="Helical" evidence="6">
    <location>
        <begin position="197"/>
        <end position="217"/>
    </location>
</feature>
<evidence type="ECO:0000256" key="4">
    <source>
        <dbReference type="ARBA" id="ARBA00022989"/>
    </source>
</evidence>
<evidence type="ECO:0000313" key="8">
    <source>
        <dbReference type="EMBL" id="ETY73009.1"/>
    </source>
</evidence>
<evidence type="ECO:0000313" key="9">
    <source>
        <dbReference type="Proteomes" id="UP000019247"/>
    </source>
</evidence>
<feature type="transmembrane region" description="Helical" evidence="6">
    <location>
        <begin position="296"/>
        <end position="314"/>
    </location>
</feature>
<feature type="transmembrane region" description="Helical" evidence="6">
    <location>
        <begin position="105"/>
        <end position="123"/>
    </location>
</feature>
<dbReference type="GO" id="GO:0005886">
    <property type="term" value="C:plasma membrane"/>
    <property type="evidence" value="ECO:0007669"/>
    <property type="project" value="UniProtKB-SubCell"/>
</dbReference>
<dbReference type="GO" id="GO:0022857">
    <property type="term" value="F:transmembrane transporter activity"/>
    <property type="evidence" value="ECO:0007669"/>
    <property type="project" value="InterPro"/>
</dbReference>
<feature type="transmembrane region" description="Helical" evidence="6">
    <location>
        <begin position="352"/>
        <end position="371"/>
    </location>
</feature>